<protein>
    <submittedName>
        <fullName evidence="3">Uncharacterized protein</fullName>
    </submittedName>
</protein>
<evidence type="ECO:0000259" key="1">
    <source>
        <dbReference type="Pfam" id="PF00646"/>
    </source>
</evidence>
<dbReference type="EMBL" id="BTGU01000005">
    <property type="protein sequence ID" value="GMN34863.1"/>
    <property type="molecule type" value="Genomic_DNA"/>
</dbReference>
<dbReference type="Gene3D" id="1.20.1280.50">
    <property type="match status" value="1"/>
</dbReference>
<dbReference type="AlphaFoldDB" id="A0AA87ZEN0"/>
<dbReference type="PANTHER" id="PTHR44259">
    <property type="entry name" value="OS07G0183000 PROTEIN-RELATED"/>
    <property type="match status" value="1"/>
</dbReference>
<accession>A0AA87ZEN0</accession>
<dbReference type="PANTHER" id="PTHR44259:SF114">
    <property type="entry name" value="OS06G0707300 PROTEIN"/>
    <property type="match status" value="1"/>
</dbReference>
<comment type="caution">
    <text evidence="3">The sequence shown here is derived from an EMBL/GenBank/DDBJ whole genome shotgun (WGS) entry which is preliminary data.</text>
</comment>
<feature type="domain" description="F-box" evidence="1">
    <location>
        <begin position="5"/>
        <end position="39"/>
    </location>
</feature>
<evidence type="ECO:0000313" key="3">
    <source>
        <dbReference type="EMBL" id="GMN34863.1"/>
    </source>
</evidence>
<feature type="domain" description="KIB1-4 beta-propeller" evidence="2">
    <location>
        <begin position="68"/>
        <end position="349"/>
    </location>
</feature>
<name>A0AA87ZEN0_FICCA</name>
<keyword evidence="4" id="KW-1185">Reference proteome</keyword>
<sequence length="390" mass="44123">MAVDWTQLPPELLESISKNLKIYADYLRFRGVCRSWRSSAPKTPENLPPQLPWLMLPNSHRCRPNRAFFDLSRGKFHFLNLPEVSHGKRCCGSSHGWLVILDESPSVLLLNPLTRAKLLGLLPPLSTFPNVLRFSYSEIGREFVLRSSTGEQYTLSLRQIRDSFIKKVILSSSPLKSENFAALAILNQTGDLAFCKEGDKCWTFIDGARSYSEDVVYSDGLFYAVNKYGAVAVCDVRSSPPVVKIIQTPRQVGADMQYLVSSGDDLLLISRYLDLDYDSDSVEELYRTVGFEVFSMDWGGPRWEKVNDLGDRMLFIGQNSSLSFSASDFPGSVGNCIYFTDDYSELNYESAFAECDSGIFRLSDRSIEGQWNSRSREHWPTPIWVSPDPC</sequence>
<dbReference type="Gramene" id="FCD_00004075-RA">
    <property type="protein sequence ID" value="FCD_00004075-RA:cds"/>
    <property type="gene ID" value="FCD_00004075"/>
</dbReference>
<dbReference type="Pfam" id="PF00646">
    <property type="entry name" value="F-box"/>
    <property type="match status" value="1"/>
</dbReference>
<gene>
    <name evidence="3" type="ORF">TIFTF001_004941</name>
</gene>
<dbReference type="InterPro" id="IPR001810">
    <property type="entry name" value="F-box_dom"/>
</dbReference>
<dbReference type="InterPro" id="IPR005174">
    <property type="entry name" value="KIB1-4_b-propeller"/>
</dbReference>
<organism evidence="3 4">
    <name type="scientific">Ficus carica</name>
    <name type="common">Common fig</name>
    <dbReference type="NCBI Taxonomy" id="3494"/>
    <lineage>
        <taxon>Eukaryota</taxon>
        <taxon>Viridiplantae</taxon>
        <taxon>Streptophyta</taxon>
        <taxon>Embryophyta</taxon>
        <taxon>Tracheophyta</taxon>
        <taxon>Spermatophyta</taxon>
        <taxon>Magnoliopsida</taxon>
        <taxon>eudicotyledons</taxon>
        <taxon>Gunneridae</taxon>
        <taxon>Pentapetalae</taxon>
        <taxon>rosids</taxon>
        <taxon>fabids</taxon>
        <taxon>Rosales</taxon>
        <taxon>Moraceae</taxon>
        <taxon>Ficeae</taxon>
        <taxon>Ficus</taxon>
    </lineage>
</organism>
<evidence type="ECO:0000313" key="4">
    <source>
        <dbReference type="Proteomes" id="UP001187192"/>
    </source>
</evidence>
<evidence type="ECO:0000259" key="2">
    <source>
        <dbReference type="Pfam" id="PF03478"/>
    </source>
</evidence>
<dbReference type="Pfam" id="PF03478">
    <property type="entry name" value="Beta-prop_KIB1-4"/>
    <property type="match status" value="1"/>
</dbReference>
<reference evidence="3" key="1">
    <citation type="submission" date="2023-07" db="EMBL/GenBank/DDBJ databases">
        <title>draft genome sequence of fig (Ficus carica).</title>
        <authorList>
            <person name="Takahashi T."/>
            <person name="Nishimura K."/>
        </authorList>
    </citation>
    <scope>NUCLEOTIDE SEQUENCE</scope>
</reference>
<proteinExistence type="predicted"/>
<dbReference type="Proteomes" id="UP001187192">
    <property type="component" value="Unassembled WGS sequence"/>
</dbReference>
<dbReference type="InterPro" id="IPR050942">
    <property type="entry name" value="F-box_BR-signaling"/>
</dbReference>